<organism evidence="1 2">
    <name type="scientific">Plakobranchus ocellatus</name>
    <dbReference type="NCBI Taxonomy" id="259542"/>
    <lineage>
        <taxon>Eukaryota</taxon>
        <taxon>Metazoa</taxon>
        <taxon>Spiralia</taxon>
        <taxon>Lophotrochozoa</taxon>
        <taxon>Mollusca</taxon>
        <taxon>Gastropoda</taxon>
        <taxon>Heterobranchia</taxon>
        <taxon>Euthyneura</taxon>
        <taxon>Panpulmonata</taxon>
        <taxon>Sacoglossa</taxon>
        <taxon>Placobranchoidea</taxon>
        <taxon>Plakobranchidae</taxon>
        <taxon>Plakobranchus</taxon>
    </lineage>
</organism>
<sequence>MLACVRCSLKYLKCPTYIEGEMSRCIHQHREITTSAGIGGSVASESALRSAGTLLSRARAPPPAPWLTEGLKA</sequence>
<proteinExistence type="predicted"/>
<dbReference type="EMBL" id="BLXT01002861">
    <property type="protein sequence ID" value="GFN98791.1"/>
    <property type="molecule type" value="Genomic_DNA"/>
</dbReference>
<evidence type="ECO:0000313" key="2">
    <source>
        <dbReference type="Proteomes" id="UP000735302"/>
    </source>
</evidence>
<keyword evidence="2" id="KW-1185">Reference proteome</keyword>
<accession>A0AAV3ZUL8</accession>
<dbReference type="AlphaFoldDB" id="A0AAV3ZUL8"/>
<protein>
    <submittedName>
        <fullName evidence="1">Uncharacterized protein</fullName>
    </submittedName>
</protein>
<reference evidence="1 2" key="1">
    <citation type="journal article" date="2021" name="Elife">
        <title>Chloroplast acquisition without the gene transfer in kleptoplastic sea slugs, Plakobranchus ocellatus.</title>
        <authorList>
            <person name="Maeda T."/>
            <person name="Takahashi S."/>
            <person name="Yoshida T."/>
            <person name="Shimamura S."/>
            <person name="Takaki Y."/>
            <person name="Nagai Y."/>
            <person name="Toyoda A."/>
            <person name="Suzuki Y."/>
            <person name="Arimoto A."/>
            <person name="Ishii H."/>
            <person name="Satoh N."/>
            <person name="Nishiyama T."/>
            <person name="Hasebe M."/>
            <person name="Maruyama T."/>
            <person name="Minagawa J."/>
            <person name="Obokata J."/>
            <person name="Shigenobu S."/>
        </authorList>
    </citation>
    <scope>NUCLEOTIDE SEQUENCE [LARGE SCALE GENOMIC DNA]</scope>
</reference>
<dbReference type="Proteomes" id="UP000735302">
    <property type="component" value="Unassembled WGS sequence"/>
</dbReference>
<name>A0AAV3ZUL8_9GAST</name>
<evidence type="ECO:0000313" key="1">
    <source>
        <dbReference type="EMBL" id="GFN98791.1"/>
    </source>
</evidence>
<gene>
    <name evidence="1" type="ORF">PoB_002529700</name>
</gene>
<comment type="caution">
    <text evidence="1">The sequence shown here is derived from an EMBL/GenBank/DDBJ whole genome shotgun (WGS) entry which is preliminary data.</text>
</comment>